<proteinExistence type="predicted"/>
<dbReference type="RefSeq" id="WP_084257689.1">
    <property type="nucleotide sequence ID" value="NZ_FWWV01000045.1"/>
</dbReference>
<keyword evidence="2" id="KW-1185">Reference proteome</keyword>
<reference evidence="2" key="1">
    <citation type="submission" date="2017-04" db="EMBL/GenBank/DDBJ databases">
        <authorList>
            <person name="Varghese N."/>
            <person name="Submissions S."/>
        </authorList>
    </citation>
    <scope>NUCLEOTIDE SEQUENCE [LARGE SCALE GENOMIC DNA]</scope>
    <source>
        <strain evidence="2">DSM 23072</strain>
    </source>
</reference>
<dbReference type="InterPro" id="IPR008713">
    <property type="entry name" value="Phage_lambda_NinG"/>
</dbReference>
<dbReference type="EMBL" id="FWWV01000045">
    <property type="protein sequence ID" value="SMB88038.1"/>
    <property type="molecule type" value="Genomic_DNA"/>
</dbReference>
<organism evidence="1 2">
    <name type="scientific">Pasteurella testudinis DSM 23072</name>
    <dbReference type="NCBI Taxonomy" id="1122938"/>
    <lineage>
        <taxon>Bacteria</taxon>
        <taxon>Pseudomonadati</taxon>
        <taxon>Pseudomonadota</taxon>
        <taxon>Gammaproteobacteria</taxon>
        <taxon>Pasteurellales</taxon>
        <taxon>Pasteurellaceae</taxon>
        <taxon>Pasteurella</taxon>
    </lineage>
</organism>
<evidence type="ECO:0000313" key="1">
    <source>
        <dbReference type="EMBL" id="SMB88038.1"/>
    </source>
</evidence>
<dbReference type="Proteomes" id="UP000192408">
    <property type="component" value="Unassembled WGS sequence"/>
</dbReference>
<dbReference type="STRING" id="1122938.SAMN05660772_02807"/>
<dbReference type="Pfam" id="PF05766">
    <property type="entry name" value="NinG"/>
    <property type="match status" value="1"/>
</dbReference>
<sequence>MAKPKQLKPKTCKACGTLFYPANSLQKVCSVPCAMAFSRQQAEEKQEKEARQRHKQRKAKLRDHDRAYWLKKAQTEFNKFIRLRDKDEPCISCGRYHQGQWHAGHYRSVGACRELRFCELNVHKQCAPCNNHKSGNLSEYRIRLIGKIGLDKVEWLERQDHEIVKLSIDEIKSVIQHYKEKNKALEAKGL</sequence>
<accession>A0A1W1V3Z7</accession>
<protein>
    <submittedName>
        <fullName evidence="1">Bacteriophage Lambda NinG protein</fullName>
    </submittedName>
</protein>
<gene>
    <name evidence="1" type="ORF">SAMN05660772_02807</name>
</gene>
<name>A0A1W1V3Z7_9PAST</name>
<evidence type="ECO:0000313" key="2">
    <source>
        <dbReference type="Proteomes" id="UP000192408"/>
    </source>
</evidence>
<dbReference type="AlphaFoldDB" id="A0A1W1V3Z7"/>